<keyword evidence="6" id="KW-1185">Reference proteome</keyword>
<sequence>MSKFYIYLFNFIIGSIIGSHLLVVVQRFETENFISSTSHCDSCKIPLTLLNQIPIFSFIKYKGHCFFCKTTIPIETFYCELLGGIAFLPLNPYTDQFSYLLVTFIFLISIFDYFDQSFPLSTILPLIWIITFSSPKLSYDFIEWMLIIIVISVFLLMNLKNKLGLGDTLIFIILIFYYNFYIAQYIFLIASIFLFLLYVINHEKRPLPFIPFIFLSITFYNFV</sequence>
<organism evidence="4 5">
    <name type="scientific">Lactobacillus taiwanensis</name>
    <dbReference type="NCBI Taxonomy" id="508451"/>
    <lineage>
        <taxon>Bacteria</taxon>
        <taxon>Bacillati</taxon>
        <taxon>Bacillota</taxon>
        <taxon>Bacilli</taxon>
        <taxon>Lactobacillales</taxon>
        <taxon>Lactobacillaceae</taxon>
        <taxon>Lactobacillus</taxon>
    </lineage>
</organism>
<feature type="transmembrane region" description="Helical" evidence="1">
    <location>
        <begin position="6"/>
        <end position="25"/>
    </location>
</feature>
<evidence type="ECO:0000313" key="4">
    <source>
        <dbReference type="EMBL" id="OYR90158.1"/>
    </source>
</evidence>
<dbReference type="GO" id="GO:0005886">
    <property type="term" value="C:plasma membrane"/>
    <property type="evidence" value="ECO:0007669"/>
    <property type="project" value="TreeGrafter"/>
</dbReference>
<dbReference type="GO" id="GO:0006465">
    <property type="term" value="P:signal peptide processing"/>
    <property type="evidence" value="ECO:0007669"/>
    <property type="project" value="TreeGrafter"/>
</dbReference>
<gene>
    <name evidence="3" type="ORF">CBF53_06635</name>
    <name evidence="4" type="ORF">CBF70_09670</name>
</gene>
<keyword evidence="1" id="KW-0812">Transmembrane</keyword>
<dbReference type="Proteomes" id="UP000216316">
    <property type="component" value="Unassembled WGS sequence"/>
</dbReference>
<dbReference type="EMBL" id="NGNX01000061">
    <property type="protein sequence ID" value="OYR90158.1"/>
    <property type="molecule type" value="Genomic_DNA"/>
</dbReference>
<evidence type="ECO:0000313" key="3">
    <source>
        <dbReference type="EMBL" id="OYR87669.1"/>
    </source>
</evidence>
<dbReference type="InterPro" id="IPR010627">
    <property type="entry name" value="Prepilin_pept_A24_N"/>
</dbReference>
<dbReference type="AlphaFoldDB" id="A0A256L9R2"/>
<feature type="transmembrane region" description="Helical" evidence="1">
    <location>
        <begin position="171"/>
        <end position="200"/>
    </location>
</feature>
<dbReference type="PANTHER" id="PTHR30487:SF0">
    <property type="entry name" value="PREPILIN LEADER PEPTIDASE_N-METHYLTRANSFERASE-RELATED"/>
    <property type="match status" value="1"/>
</dbReference>
<feature type="transmembrane region" description="Helical" evidence="1">
    <location>
        <begin position="141"/>
        <end position="159"/>
    </location>
</feature>
<accession>A0A256L9R2</accession>
<protein>
    <submittedName>
        <fullName evidence="4">Peptidase A24</fullName>
    </submittedName>
</protein>
<feature type="transmembrane region" description="Helical" evidence="1">
    <location>
        <begin position="97"/>
        <end position="114"/>
    </location>
</feature>
<dbReference type="GO" id="GO:0004190">
    <property type="term" value="F:aspartic-type endopeptidase activity"/>
    <property type="evidence" value="ECO:0007669"/>
    <property type="project" value="TreeGrafter"/>
</dbReference>
<comment type="caution">
    <text evidence="4">The sequence shown here is derived from an EMBL/GenBank/DDBJ whole genome shotgun (WGS) entry which is preliminary data.</text>
</comment>
<dbReference type="Proteomes" id="UP000215828">
    <property type="component" value="Unassembled WGS sequence"/>
</dbReference>
<feature type="domain" description="Prepilin peptidase A24 N-terminal" evidence="2">
    <location>
        <begin position="12"/>
        <end position="88"/>
    </location>
</feature>
<evidence type="ECO:0000313" key="5">
    <source>
        <dbReference type="Proteomes" id="UP000215828"/>
    </source>
</evidence>
<evidence type="ECO:0000313" key="6">
    <source>
        <dbReference type="Proteomes" id="UP000216316"/>
    </source>
</evidence>
<proteinExistence type="predicted"/>
<dbReference type="EMBL" id="NGNV01000033">
    <property type="protein sequence ID" value="OYR87669.1"/>
    <property type="molecule type" value="Genomic_DNA"/>
</dbReference>
<dbReference type="InterPro" id="IPR050882">
    <property type="entry name" value="Prepilin_peptidase/N-MTase"/>
</dbReference>
<evidence type="ECO:0000259" key="2">
    <source>
        <dbReference type="Pfam" id="PF06750"/>
    </source>
</evidence>
<name>A0A256L9R2_9LACO</name>
<reference evidence="3" key="2">
    <citation type="submission" date="2017-05" db="EMBL/GenBank/DDBJ databases">
        <authorList>
            <person name="Lin X.B."/>
            <person name="Stothard P."/>
            <person name="Tasseva G."/>
            <person name="Walter J."/>
        </authorList>
    </citation>
    <scope>NUCLEOTIDE SEQUENCE</scope>
    <source>
        <strain evidence="3">609u</strain>
    </source>
</reference>
<dbReference type="RefSeq" id="WP_057717991.1">
    <property type="nucleotide sequence ID" value="NZ_CANDSM010000017.1"/>
</dbReference>
<keyword evidence="1" id="KW-1133">Transmembrane helix</keyword>
<feature type="transmembrane region" description="Helical" evidence="1">
    <location>
        <begin position="206"/>
        <end position="222"/>
    </location>
</feature>
<evidence type="ECO:0000256" key="1">
    <source>
        <dbReference type="SAM" id="Phobius"/>
    </source>
</evidence>
<reference evidence="4 5" key="1">
    <citation type="submission" date="2017-04" db="EMBL/GenBank/DDBJ databases">
        <authorList>
            <person name="Afonso C.L."/>
            <person name="Miller P.J."/>
            <person name="Scott M.A."/>
            <person name="Spackman E."/>
            <person name="Goraichik I."/>
            <person name="Dimitrov K.M."/>
            <person name="Suarez D.L."/>
            <person name="Swayne D.E."/>
        </authorList>
    </citation>
    <scope>NUCLEOTIDE SEQUENCE [LARGE SCALE GENOMIC DNA]</scope>
    <source>
        <strain evidence="4 5">609q</strain>
    </source>
</reference>
<dbReference type="Pfam" id="PF06750">
    <property type="entry name" value="A24_N_bact"/>
    <property type="match status" value="1"/>
</dbReference>
<reference evidence="5 6" key="3">
    <citation type="submission" date="2017-09" db="EMBL/GenBank/DDBJ databases">
        <title>Tripartite evolution among Lactobacillus johnsonii, Lactobacillus taiwanensis, Lactobacillus reuteri and their rodent host.</title>
        <authorList>
            <person name="Wang T."/>
            <person name="Knowles S."/>
            <person name="Cheng C."/>
        </authorList>
    </citation>
    <scope>NUCLEOTIDE SEQUENCE [LARGE SCALE GENOMIC DNA]</scope>
    <source>
        <strain evidence="4 5">609q</strain>
        <strain evidence="3 6">609u</strain>
    </source>
</reference>
<keyword evidence="1" id="KW-0472">Membrane</keyword>
<dbReference type="PANTHER" id="PTHR30487">
    <property type="entry name" value="TYPE 4 PREPILIN-LIKE PROTEINS LEADER PEPTIDE-PROCESSING ENZYME"/>
    <property type="match status" value="1"/>
</dbReference>